<name>A0ABW3DJP1_9ACTN</name>
<sequence>ALAAGAVLGPVVMGGSGTATSYAGEAIDIELRGDSYVATVKDPFADHAEYTKGFKAVGLNVNLEIVPASPSRVGKIAGMSLSGRLAPNGRSIESGTAPAGCALGHDGCAMTVTVAQGWAGWASVKLGRAAKPGEGYRNWISAMDKGEMLQGYRADERTVGEVLTEVRRRGLTAVFQVITPNPDLNGYGVAPGGQTERVGNDWTVWEALSDRAGVVRLLVTREHLPKNPVYDGPRPVTSRE</sequence>
<keyword evidence="2" id="KW-1185">Reference proteome</keyword>
<reference evidence="2" key="1">
    <citation type="journal article" date="2019" name="Int. J. Syst. Evol. Microbiol.">
        <title>The Global Catalogue of Microorganisms (GCM) 10K type strain sequencing project: providing services to taxonomists for standard genome sequencing and annotation.</title>
        <authorList>
            <consortium name="The Broad Institute Genomics Platform"/>
            <consortium name="The Broad Institute Genome Sequencing Center for Infectious Disease"/>
            <person name="Wu L."/>
            <person name="Ma J."/>
        </authorList>
    </citation>
    <scope>NUCLEOTIDE SEQUENCE [LARGE SCALE GENOMIC DNA]</scope>
    <source>
        <strain evidence="2">CCUG 62974</strain>
    </source>
</reference>
<comment type="caution">
    <text evidence="1">The sequence shown here is derived from an EMBL/GenBank/DDBJ whole genome shotgun (WGS) entry which is preliminary data.</text>
</comment>
<dbReference type="Proteomes" id="UP001597024">
    <property type="component" value="Unassembled WGS sequence"/>
</dbReference>
<accession>A0ABW3DJP1</accession>
<feature type="non-terminal residue" evidence="1">
    <location>
        <position position="1"/>
    </location>
</feature>
<organism evidence="1 2">
    <name type="scientific">Streptosporangium algeriense</name>
    <dbReference type="NCBI Taxonomy" id="1682748"/>
    <lineage>
        <taxon>Bacteria</taxon>
        <taxon>Bacillati</taxon>
        <taxon>Actinomycetota</taxon>
        <taxon>Actinomycetes</taxon>
        <taxon>Streptosporangiales</taxon>
        <taxon>Streptosporangiaceae</taxon>
        <taxon>Streptosporangium</taxon>
    </lineage>
</organism>
<gene>
    <name evidence="1" type="ORF">ACFQ08_06045</name>
</gene>
<proteinExistence type="predicted"/>
<evidence type="ECO:0000313" key="1">
    <source>
        <dbReference type="EMBL" id="MFD0884111.1"/>
    </source>
</evidence>
<protein>
    <submittedName>
        <fullName evidence="1">Uncharacterized protein</fullName>
    </submittedName>
</protein>
<dbReference type="EMBL" id="JBHTHX010000115">
    <property type="protein sequence ID" value="MFD0884111.1"/>
    <property type="molecule type" value="Genomic_DNA"/>
</dbReference>
<evidence type="ECO:0000313" key="2">
    <source>
        <dbReference type="Proteomes" id="UP001597024"/>
    </source>
</evidence>